<keyword evidence="2" id="KW-1185">Reference proteome</keyword>
<sequence length="131" mass="14671">MATVNMNCVEFYKPNPALKASHAQLTRPALNKHLRSLQPSISTPVASEQIVQDNDSLDDFLPSLKAMFQASWNGDTPKMPHQNQKPLHISKHQLIDESRLLTDATISNSVYVPGNNQSRFLSSLLYAHTPY</sequence>
<organism evidence="1 2">
    <name type="scientific">Pseudogymnoascus destructans (strain ATCC MYA-4855 / 20631-21)</name>
    <name type="common">Bat white-nose syndrome fungus</name>
    <name type="synonym">Geomyces destructans</name>
    <dbReference type="NCBI Taxonomy" id="658429"/>
    <lineage>
        <taxon>Eukaryota</taxon>
        <taxon>Fungi</taxon>
        <taxon>Dikarya</taxon>
        <taxon>Ascomycota</taxon>
        <taxon>Pezizomycotina</taxon>
        <taxon>Leotiomycetes</taxon>
        <taxon>Thelebolales</taxon>
        <taxon>Thelebolaceae</taxon>
        <taxon>Pseudogymnoascus</taxon>
    </lineage>
</organism>
<dbReference type="VEuPathDB" id="FungiDB:GMDG_05266"/>
<reference evidence="2" key="1">
    <citation type="submission" date="2010-09" db="EMBL/GenBank/DDBJ databases">
        <title>The genome sequence of Geomyces destructans 20631-21.</title>
        <authorList>
            <consortium name="The Broad Institute Genome Sequencing Platform"/>
            <person name="Cuomo C.A."/>
            <person name="Blehert D.S."/>
            <person name="Lorch J.M."/>
            <person name="Young S.K."/>
            <person name="Zeng Q."/>
            <person name="Gargeya S."/>
            <person name="Fitzgerald M."/>
            <person name="Haas B."/>
            <person name="Abouelleil A."/>
            <person name="Alvarado L."/>
            <person name="Arachchi H.M."/>
            <person name="Berlin A."/>
            <person name="Brown A."/>
            <person name="Chapman S.B."/>
            <person name="Chen Z."/>
            <person name="Dunbar C."/>
            <person name="Freedman E."/>
            <person name="Gearin G."/>
            <person name="Gellesch M."/>
            <person name="Goldberg J."/>
            <person name="Griggs A."/>
            <person name="Gujja S."/>
            <person name="Heiman D."/>
            <person name="Howarth C."/>
            <person name="Larson L."/>
            <person name="Lui A."/>
            <person name="MacDonald P.J.P."/>
            <person name="Montmayeur A."/>
            <person name="Murphy C."/>
            <person name="Neiman D."/>
            <person name="Pearson M."/>
            <person name="Priest M."/>
            <person name="Roberts A."/>
            <person name="Saif S."/>
            <person name="Shea T."/>
            <person name="Shenoy N."/>
            <person name="Sisk P."/>
            <person name="Stolte C."/>
            <person name="Sykes S."/>
            <person name="Wortman J."/>
            <person name="Nusbaum C."/>
            <person name="Birren B."/>
        </authorList>
    </citation>
    <scope>NUCLEOTIDE SEQUENCE [LARGE SCALE GENOMIC DNA]</scope>
    <source>
        <strain evidence="2">ATCC MYA-4855 / 20631-21</strain>
    </source>
</reference>
<name>L8FR17_PSED2</name>
<dbReference type="AlphaFoldDB" id="L8FR17"/>
<dbReference type="InParanoid" id="L8FR17"/>
<dbReference type="EMBL" id="GL573276">
    <property type="protein sequence ID" value="ELR02106.1"/>
    <property type="molecule type" value="Genomic_DNA"/>
</dbReference>
<evidence type="ECO:0000313" key="1">
    <source>
        <dbReference type="EMBL" id="ELR02106.1"/>
    </source>
</evidence>
<proteinExistence type="predicted"/>
<dbReference type="HOGENOM" id="CLU_1928489_0_0_1"/>
<protein>
    <submittedName>
        <fullName evidence="1">Uncharacterized protein</fullName>
    </submittedName>
</protein>
<evidence type="ECO:0000313" key="2">
    <source>
        <dbReference type="Proteomes" id="UP000011064"/>
    </source>
</evidence>
<accession>L8FR17</accession>
<dbReference type="Proteomes" id="UP000011064">
    <property type="component" value="Unassembled WGS sequence"/>
</dbReference>
<gene>
    <name evidence="1" type="ORF">GMDG_05266</name>
</gene>